<dbReference type="GO" id="GO:0005811">
    <property type="term" value="C:lipid droplet"/>
    <property type="evidence" value="ECO:0007669"/>
    <property type="project" value="TreeGrafter"/>
</dbReference>
<proteinExistence type="inferred from homology"/>
<feature type="non-terminal residue" evidence="9">
    <location>
        <position position="339"/>
    </location>
</feature>
<keyword evidence="4" id="KW-0276">Fatty acid metabolism</keyword>
<evidence type="ECO:0000256" key="3">
    <source>
        <dbReference type="ARBA" id="ARBA00022741"/>
    </source>
</evidence>
<protein>
    <recommendedName>
        <fullName evidence="6">long-chain-fatty-acid--CoA ligase</fullName>
        <ecNumber evidence="6">6.2.1.3</ecNumber>
    </recommendedName>
</protein>
<evidence type="ECO:0000313" key="9">
    <source>
        <dbReference type="EMBL" id="CAD7646933.1"/>
    </source>
</evidence>
<dbReference type="AlphaFoldDB" id="A0A7R9LSJ0"/>
<dbReference type="InterPro" id="IPR042099">
    <property type="entry name" value="ANL_N_sf"/>
</dbReference>
<dbReference type="Gene3D" id="3.40.50.12780">
    <property type="entry name" value="N-terminal domain of ligase-like"/>
    <property type="match status" value="1"/>
</dbReference>
<feature type="non-terminal residue" evidence="9">
    <location>
        <position position="1"/>
    </location>
</feature>
<sequence length="339" mass="37268">PKLAKLHAKTPLVKTIIYIEGIKELKSNDFGSEVELIPFKRLVSDGEAAPETLTGVEPQPDDTAVILYTSGSTGTPKGVVLTHKNFMASVVSLLSILNRDIIHEADKHRYIAYLPLAHSLEFVAETFFFSVGVRMGYGTAFTLTNQGTAIRRGDKGDLALLRPTIMTAVPLILDRIRKTIEDTIDRKGPFAKELMTYALTYKSYWDRRGYSTPLVNKFVCAPVRAQVGGALRYMVVGGAPLSPETQRIMKSALNIKLLQGFGSTETCAATAVTDFDDLNCGLIGAPLHGCKLKLQDWEEGGYRATDKPNPRGELIVSGDFVAKGYYKLDKQTAEEFEEV</sequence>
<keyword evidence="3" id="KW-0547">Nucleotide-binding</keyword>
<evidence type="ECO:0000313" key="10">
    <source>
        <dbReference type="Proteomes" id="UP000759131"/>
    </source>
</evidence>
<reference evidence="9" key="1">
    <citation type="submission" date="2020-11" db="EMBL/GenBank/DDBJ databases">
        <authorList>
            <person name="Tran Van P."/>
        </authorList>
    </citation>
    <scope>NUCLEOTIDE SEQUENCE</scope>
</reference>
<dbReference type="InterPro" id="IPR000873">
    <property type="entry name" value="AMP-dep_synth/lig_dom"/>
</dbReference>
<dbReference type="EMBL" id="CAJPIZ010038302">
    <property type="protein sequence ID" value="CAG2121259.1"/>
    <property type="molecule type" value="Genomic_DNA"/>
</dbReference>
<dbReference type="PANTHER" id="PTHR43272">
    <property type="entry name" value="LONG-CHAIN-FATTY-ACID--COA LIGASE"/>
    <property type="match status" value="1"/>
</dbReference>
<dbReference type="Pfam" id="PF00501">
    <property type="entry name" value="AMP-binding"/>
    <property type="match status" value="1"/>
</dbReference>
<keyword evidence="10" id="KW-1185">Reference proteome</keyword>
<evidence type="ECO:0000259" key="8">
    <source>
        <dbReference type="Pfam" id="PF00501"/>
    </source>
</evidence>
<dbReference type="GO" id="GO:0005886">
    <property type="term" value="C:plasma membrane"/>
    <property type="evidence" value="ECO:0007669"/>
    <property type="project" value="TreeGrafter"/>
</dbReference>
<dbReference type="GO" id="GO:0005524">
    <property type="term" value="F:ATP binding"/>
    <property type="evidence" value="ECO:0007669"/>
    <property type="project" value="UniProtKB-KW"/>
</dbReference>
<dbReference type="PRINTS" id="PR00154">
    <property type="entry name" value="AMPBINDING"/>
</dbReference>
<organism evidence="9">
    <name type="scientific">Medioppia subpectinata</name>
    <dbReference type="NCBI Taxonomy" id="1979941"/>
    <lineage>
        <taxon>Eukaryota</taxon>
        <taxon>Metazoa</taxon>
        <taxon>Ecdysozoa</taxon>
        <taxon>Arthropoda</taxon>
        <taxon>Chelicerata</taxon>
        <taxon>Arachnida</taxon>
        <taxon>Acari</taxon>
        <taxon>Acariformes</taxon>
        <taxon>Sarcoptiformes</taxon>
        <taxon>Oribatida</taxon>
        <taxon>Brachypylina</taxon>
        <taxon>Oppioidea</taxon>
        <taxon>Oppiidae</taxon>
        <taxon>Medioppia</taxon>
    </lineage>
</organism>
<dbReference type="GO" id="GO:0035336">
    <property type="term" value="P:long-chain fatty-acyl-CoA metabolic process"/>
    <property type="evidence" value="ECO:0007669"/>
    <property type="project" value="TreeGrafter"/>
</dbReference>
<dbReference type="OrthoDB" id="1700726at2759"/>
<evidence type="ECO:0000256" key="1">
    <source>
        <dbReference type="ARBA" id="ARBA00006432"/>
    </source>
</evidence>
<dbReference type="EC" id="6.2.1.3" evidence="6"/>
<dbReference type="EMBL" id="OC892877">
    <property type="protein sequence ID" value="CAD7646933.1"/>
    <property type="molecule type" value="Genomic_DNA"/>
</dbReference>
<gene>
    <name evidence="9" type="ORF">OSB1V03_LOCUS21205</name>
</gene>
<dbReference type="GO" id="GO:0030182">
    <property type="term" value="P:neuron differentiation"/>
    <property type="evidence" value="ECO:0007669"/>
    <property type="project" value="TreeGrafter"/>
</dbReference>
<evidence type="ECO:0000256" key="5">
    <source>
        <dbReference type="ARBA" id="ARBA00022840"/>
    </source>
</evidence>
<dbReference type="Proteomes" id="UP000759131">
    <property type="component" value="Unassembled WGS sequence"/>
</dbReference>
<keyword evidence="2" id="KW-0436">Ligase</keyword>
<evidence type="ECO:0000256" key="2">
    <source>
        <dbReference type="ARBA" id="ARBA00022598"/>
    </source>
</evidence>
<dbReference type="GO" id="GO:0005783">
    <property type="term" value="C:endoplasmic reticulum"/>
    <property type="evidence" value="ECO:0007669"/>
    <property type="project" value="TreeGrafter"/>
</dbReference>
<comment type="similarity">
    <text evidence="1">Belongs to the ATP-dependent AMP-binding enzyme family.</text>
</comment>
<comment type="catalytic activity">
    <reaction evidence="7">
        <text>a long-chain fatty acid + ATP + CoA = a long-chain fatty acyl-CoA + AMP + diphosphate</text>
        <dbReference type="Rhea" id="RHEA:15421"/>
        <dbReference type="ChEBI" id="CHEBI:30616"/>
        <dbReference type="ChEBI" id="CHEBI:33019"/>
        <dbReference type="ChEBI" id="CHEBI:57287"/>
        <dbReference type="ChEBI" id="CHEBI:57560"/>
        <dbReference type="ChEBI" id="CHEBI:83139"/>
        <dbReference type="ChEBI" id="CHEBI:456215"/>
        <dbReference type="EC" id="6.2.1.3"/>
    </reaction>
</comment>
<dbReference type="PROSITE" id="PS00455">
    <property type="entry name" value="AMP_BINDING"/>
    <property type="match status" value="1"/>
</dbReference>
<keyword evidence="4" id="KW-0443">Lipid metabolism</keyword>
<evidence type="ECO:0000256" key="4">
    <source>
        <dbReference type="ARBA" id="ARBA00022832"/>
    </source>
</evidence>
<evidence type="ECO:0000256" key="7">
    <source>
        <dbReference type="ARBA" id="ARBA00036813"/>
    </source>
</evidence>
<keyword evidence="5" id="KW-0067">ATP-binding</keyword>
<dbReference type="SUPFAM" id="SSF56801">
    <property type="entry name" value="Acetyl-CoA synthetase-like"/>
    <property type="match status" value="1"/>
</dbReference>
<accession>A0A7R9LSJ0</accession>
<dbReference type="PANTHER" id="PTHR43272:SF83">
    <property type="entry name" value="ACYL-COA SYNTHETASE LONG-CHAIN, ISOFORM J"/>
    <property type="match status" value="1"/>
</dbReference>
<dbReference type="InterPro" id="IPR020459">
    <property type="entry name" value="AMP-binding"/>
</dbReference>
<dbReference type="GO" id="GO:0090433">
    <property type="term" value="F:palmitoyl-CoA ligase activity"/>
    <property type="evidence" value="ECO:0007669"/>
    <property type="project" value="TreeGrafter"/>
</dbReference>
<name>A0A7R9LSJ0_9ACAR</name>
<feature type="domain" description="AMP-dependent synthetase/ligase" evidence="8">
    <location>
        <begin position="39"/>
        <end position="326"/>
    </location>
</feature>
<evidence type="ECO:0000256" key="6">
    <source>
        <dbReference type="ARBA" id="ARBA00026121"/>
    </source>
</evidence>
<dbReference type="InterPro" id="IPR020845">
    <property type="entry name" value="AMP-binding_CS"/>
</dbReference>